<dbReference type="Pfam" id="PF13730">
    <property type="entry name" value="HTH_36"/>
    <property type="match status" value="1"/>
</dbReference>
<feature type="region of interest" description="Disordered" evidence="1">
    <location>
        <begin position="241"/>
        <end position="278"/>
    </location>
</feature>
<feature type="region of interest" description="Disordered" evidence="1">
    <location>
        <begin position="106"/>
        <end position="160"/>
    </location>
</feature>
<feature type="compositionally biased region" description="Low complexity" evidence="1">
    <location>
        <begin position="246"/>
        <end position="256"/>
    </location>
</feature>
<gene>
    <name evidence="2" type="ORF">NFG58_15655</name>
</gene>
<feature type="compositionally biased region" description="Basic and acidic residues" evidence="1">
    <location>
        <begin position="106"/>
        <end position="115"/>
    </location>
</feature>
<accession>A0AAU7KF08</accession>
<evidence type="ECO:0000256" key="1">
    <source>
        <dbReference type="SAM" id="MobiDB-lite"/>
    </source>
</evidence>
<feature type="compositionally biased region" description="Basic and acidic residues" evidence="1">
    <location>
        <begin position="124"/>
        <end position="134"/>
    </location>
</feature>
<sequence length="321" mass="36296">MSVQAISWALEQQIVTDASARHVLVALANHADNTGRDAYPSVNLLCRYTGLKRRTVLDKLKLLQDIGVVVRGNQRIAEAKIKRADRRPVVYDIRIDLGVDSFSVTDEKENGHRDAGSAPRRKSRDADAAPRFDDGVQMTAERGADSAPKPSLTKNTHTHMDWPCDSPREKYQLDYDWKPNLDMFYESCLRRNMTEIVSPSPEELANFVGHYSEMDRCLTDRGWNDLLARWCSENRKGEAKKKRAKSSSCGKSYSSSAEENKSGSNRAMSKFQASEDYKDELPRAELAEHLGRRRADLIAKRYGSDKVGAPAVEEMRRTLRT</sequence>
<dbReference type="EMBL" id="CP098827">
    <property type="protein sequence ID" value="XBO70047.1"/>
    <property type="molecule type" value="Genomic_DNA"/>
</dbReference>
<organism evidence="2">
    <name type="scientific">Halomonas sp. RT37</name>
    <dbReference type="NCBI Taxonomy" id="2950872"/>
    <lineage>
        <taxon>Bacteria</taxon>
        <taxon>Pseudomonadati</taxon>
        <taxon>Pseudomonadota</taxon>
        <taxon>Gammaproteobacteria</taxon>
        <taxon>Oceanospirillales</taxon>
        <taxon>Halomonadaceae</taxon>
        <taxon>Halomonas</taxon>
    </lineage>
</organism>
<evidence type="ECO:0000313" key="2">
    <source>
        <dbReference type="EMBL" id="XBO70047.1"/>
    </source>
</evidence>
<dbReference type="AlphaFoldDB" id="A0AAU7KF08"/>
<proteinExistence type="predicted"/>
<name>A0AAU7KF08_9GAMM</name>
<protein>
    <submittedName>
        <fullName evidence="2">Helix-turn-helix domain-containing protein</fullName>
    </submittedName>
</protein>
<dbReference type="RefSeq" id="WP_348826939.1">
    <property type="nucleotide sequence ID" value="NZ_CP098827.1"/>
</dbReference>
<reference evidence="2" key="1">
    <citation type="submission" date="2022-06" db="EMBL/GenBank/DDBJ databases">
        <title>A novel DMS-producing enzyme.</title>
        <authorList>
            <person name="Zhang Y."/>
        </authorList>
    </citation>
    <scope>NUCLEOTIDE SEQUENCE</scope>
    <source>
        <strain evidence="2">RT37</strain>
    </source>
</reference>